<feature type="compositionally biased region" description="Pro residues" evidence="15">
    <location>
        <begin position="447"/>
        <end position="463"/>
    </location>
</feature>
<dbReference type="SUPFAM" id="SSF48464">
    <property type="entry name" value="ENTH/VHS domain"/>
    <property type="match status" value="1"/>
</dbReference>
<name>A0AAF0ESP4_9BASI</name>
<dbReference type="Pfam" id="PF00790">
    <property type="entry name" value="VHS"/>
    <property type="match status" value="1"/>
</dbReference>
<evidence type="ECO:0000256" key="12">
    <source>
        <dbReference type="ARBA" id="ARBA00023002"/>
    </source>
</evidence>
<evidence type="ECO:0000256" key="3">
    <source>
        <dbReference type="ARBA" id="ARBA00008597"/>
    </source>
</evidence>
<dbReference type="InterPro" id="IPR011011">
    <property type="entry name" value="Znf_FYVE_PHD"/>
</dbReference>
<proteinExistence type="inferred from homology"/>
<evidence type="ECO:0000313" key="18">
    <source>
        <dbReference type="EMBL" id="WFD34535.1"/>
    </source>
</evidence>
<feature type="compositionally biased region" description="Low complexity" evidence="15">
    <location>
        <begin position="505"/>
        <end position="523"/>
    </location>
</feature>
<dbReference type="SMART" id="SM00726">
    <property type="entry name" value="UIM"/>
    <property type="match status" value="2"/>
</dbReference>
<feature type="domain" description="FYVE-type" evidence="16">
    <location>
        <begin position="165"/>
        <end position="225"/>
    </location>
</feature>
<dbReference type="EMBL" id="CP119878">
    <property type="protein sequence ID" value="WFD34535.1"/>
    <property type="molecule type" value="Genomic_DNA"/>
</dbReference>
<dbReference type="InterPro" id="IPR036188">
    <property type="entry name" value="FAD/NAD-bd_sf"/>
</dbReference>
<keyword evidence="8 14" id="KW-0863">Zinc-finger</keyword>
<comment type="similarity">
    <text evidence="3">Belongs to the VPS27 family.</text>
</comment>
<evidence type="ECO:0000256" key="10">
    <source>
        <dbReference type="ARBA" id="ARBA00022833"/>
    </source>
</evidence>
<dbReference type="GO" id="GO:0008270">
    <property type="term" value="F:zinc ion binding"/>
    <property type="evidence" value="ECO:0007669"/>
    <property type="project" value="UniProtKB-KW"/>
</dbReference>
<dbReference type="GO" id="GO:0005741">
    <property type="term" value="C:mitochondrial outer membrane"/>
    <property type="evidence" value="ECO:0007669"/>
    <property type="project" value="TreeGrafter"/>
</dbReference>
<gene>
    <name evidence="18" type="primary">BNA4</name>
    <name evidence="18" type="ORF">MCUN1_001376</name>
</gene>
<feature type="domain" description="VHS" evidence="17">
    <location>
        <begin position="13"/>
        <end position="143"/>
    </location>
</feature>
<dbReference type="InterPro" id="IPR000306">
    <property type="entry name" value="Znf_FYVE"/>
</dbReference>
<dbReference type="GO" id="GO:0007034">
    <property type="term" value="P:vacuolar transport"/>
    <property type="evidence" value="ECO:0007669"/>
    <property type="project" value="UniProtKB-ARBA"/>
</dbReference>
<dbReference type="Gene3D" id="1.25.40.90">
    <property type="match status" value="1"/>
</dbReference>
<keyword evidence="7" id="KW-0967">Endosome</keyword>
<evidence type="ECO:0000256" key="2">
    <source>
        <dbReference type="ARBA" id="ARBA00004125"/>
    </source>
</evidence>
<keyword evidence="13" id="KW-0503">Monooxygenase</keyword>
<evidence type="ECO:0000259" key="16">
    <source>
        <dbReference type="PROSITE" id="PS50178"/>
    </source>
</evidence>
<dbReference type="GO" id="GO:0071949">
    <property type="term" value="F:FAD binding"/>
    <property type="evidence" value="ECO:0007669"/>
    <property type="project" value="InterPro"/>
</dbReference>
<feature type="compositionally biased region" description="Polar residues" evidence="15">
    <location>
        <begin position="467"/>
        <end position="476"/>
    </location>
</feature>
<evidence type="ECO:0000256" key="6">
    <source>
        <dbReference type="ARBA" id="ARBA00022723"/>
    </source>
</evidence>
<evidence type="ECO:0000259" key="17">
    <source>
        <dbReference type="PROSITE" id="PS50179"/>
    </source>
</evidence>
<dbReference type="Proteomes" id="UP001219933">
    <property type="component" value="Chromosome 2"/>
</dbReference>
<dbReference type="GO" id="GO:0010008">
    <property type="term" value="C:endosome membrane"/>
    <property type="evidence" value="ECO:0007669"/>
    <property type="project" value="UniProtKB-SubCell"/>
</dbReference>
<feature type="compositionally biased region" description="Polar residues" evidence="15">
    <location>
        <begin position="301"/>
        <end position="320"/>
    </location>
</feature>
<dbReference type="PROSITE" id="PS50178">
    <property type="entry name" value="ZF_FYVE"/>
    <property type="match status" value="1"/>
</dbReference>
<feature type="region of interest" description="Disordered" evidence="15">
    <location>
        <begin position="286"/>
        <end position="351"/>
    </location>
</feature>
<dbReference type="SUPFAM" id="SSF57903">
    <property type="entry name" value="FYVE/PHD zinc finger"/>
    <property type="match status" value="1"/>
</dbReference>
<dbReference type="Pfam" id="PF01494">
    <property type="entry name" value="FAD_binding_3"/>
    <property type="match status" value="1"/>
</dbReference>
<keyword evidence="9" id="KW-0274">FAD</keyword>
<evidence type="ECO:0000256" key="7">
    <source>
        <dbReference type="ARBA" id="ARBA00022753"/>
    </source>
</evidence>
<accession>A0AAF0ESP4</accession>
<organism evidence="18 19">
    <name type="scientific">Malassezia cuniculi</name>
    <dbReference type="NCBI Taxonomy" id="948313"/>
    <lineage>
        <taxon>Eukaryota</taxon>
        <taxon>Fungi</taxon>
        <taxon>Dikarya</taxon>
        <taxon>Basidiomycota</taxon>
        <taxon>Ustilaginomycotina</taxon>
        <taxon>Malasseziomycetes</taxon>
        <taxon>Malasseziales</taxon>
        <taxon>Malasseziaceae</taxon>
        <taxon>Malassezia</taxon>
    </lineage>
</organism>
<dbReference type="GO" id="GO:0043130">
    <property type="term" value="F:ubiquitin binding"/>
    <property type="evidence" value="ECO:0007669"/>
    <property type="project" value="InterPro"/>
</dbReference>
<keyword evidence="11" id="KW-0521">NADP</keyword>
<keyword evidence="10" id="KW-0862">Zinc</keyword>
<keyword evidence="6" id="KW-0479">Metal-binding</keyword>
<evidence type="ECO:0000256" key="14">
    <source>
        <dbReference type="PROSITE-ProRule" id="PRU00091"/>
    </source>
</evidence>
<dbReference type="InterPro" id="IPR002014">
    <property type="entry name" value="VHS_dom"/>
</dbReference>
<dbReference type="SUPFAM" id="SSF51905">
    <property type="entry name" value="FAD/NAD(P)-binding domain"/>
    <property type="match status" value="1"/>
</dbReference>
<dbReference type="GO" id="GO:0004502">
    <property type="term" value="F:kynurenine 3-monooxygenase activity"/>
    <property type="evidence" value="ECO:0007669"/>
    <property type="project" value="TreeGrafter"/>
</dbReference>
<dbReference type="Pfam" id="PF01363">
    <property type="entry name" value="FYVE"/>
    <property type="match status" value="1"/>
</dbReference>
<evidence type="ECO:0000256" key="8">
    <source>
        <dbReference type="ARBA" id="ARBA00022771"/>
    </source>
</evidence>
<dbReference type="SMART" id="SM00288">
    <property type="entry name" value="VHS"/>
    <property type="match status" value="1"/>
</dbReference>
<evidence type="ECO:0000256" key="13">
    <source>
        <dbReference type="ARBA" id="ARBA00023033"/>
    </source>
</evidence>
<protein>
    <recommendedName>
        <fullName evidence="4">Vacuolar protein sorting-associated protein 27</fullName>
    </recommendedName>
</protein>
<dbReference type="GO" id="GO:0035091">
    <property type="term" value="F:phosphatidylinositol binding"/>
    <property type="evidence" value="ECO:0007669"/>
    <property type="project" value="InterPro"/>
</dbReference>
<dbReference type="InterPro" id="IPR002938">
    <property type="entry name" value="FAD-bd"/>
</dbReference>
<dbReference type="GO" id="GO:0016192">
    <property type="term" value="P:vesicle-mediated transport"/>
    <property type="evidence" value="ECO:0007669"/>
    <property type="project" value="UniProtKB-ARBA"/>
</dbReference>
<dbReference type="PANTHER" id="PTHR46028:SF2">
    <property type="entry name" value="KYNURENINE 3-MONOOXYGENASE"/>
    <property type="match status" value="1"/>
</dbReference>
<evidence type="ECO:0000256" key="1">
    <source>
        <dbReference type="ARBA" id="ARBA00001974"/>
    </source>
</evidence>
<comment type="subcellular location">
    <subcellularLocation>
        <location evidence="2">Endosome membrane</location>
        <topology evidence="2">Peripheral membrane protein</topology>
        <orientation evidence="2">Cytoplasmic side</orientation>
    </subcellularLocation>
</comment>
<evidence type="ECO:0000256" key="11">
    <source>
        <dbReference type="ARBA" id="ARBA00022857"/>
    </source>
</evidence>
<evidence type="ECO:0000256" key="15">
    <source>
        <dbReference type="SAM" id="MobiDB-lite"/>
    </source>
</evidence>
<reference evidence="18" key="1">
    <citation type="submission" date="2023-03" db="EMBL/GenBank/DDBJ databases">
        <title>Mating type loci evolution in Malassezia.</title>
        <authorList>
            <person name="Coelho M.A."/>
        </authorList>
    </citation>
    <scope>NUCLEOTIDE SEQUENCE</scope>
    <source>
        <strain evidence="18">CBS 11721</strain>
    </source>
</reference>
<dbReference type="InterPro" id="IPR017455">
    <property type="entry name" value="Znf_FYVE-rel"/>
</dbReference>
<keyword evidence="5" id="KW-0285">Flavoprotein</keyword>
<dbReference type="InterPro" id="IPR003903">
    <property type="entry name" value="UIM_dom"/>
</dbReference>
<dbReference type="InterPro" id="IPR013083">
    <property type="entry name" value="Znf_RING/FYVE/PHD"/>
</dbReference>
<feature type="compositionally biased region" description="Pro residues" evidence="15">
    <location>
        <begin position="341"/>
        <end position="350"/>
    </location>
</feature>
<dbReference type="PROSITE" id="PS50179">
    <property type="entry name" value="VHS"/>
    <property type="match status" value="1"/>
</dbReference>
<dbReference type="AlphaFoldDB" id="A0AAF0ESP4"/>
<dbReference type="PANTHER" id="PTHR46028">
    <property type="entry name" value="KYNURENINE 3-MONOOXYGENASE"/>
    <property type="match status" value="1"/>
</dbReference>
<comment type="cofactor">
    <cofactor evidence="1">
        <name>FAD</name>
        <dbReference type="ChEBI" id="CHEBI:57692"/>
    </cofactor>
</comment>
<keyword evidence="12 18" id="KW-0560">Oxidoreductase</keyword>
<dbReference type="Pfam" id="PF02809">
    <property type="entry name" value="UIM"/>
    <property type="match status" value="2"/>
</dbReference>
<evidence type="ECO:0000256" key="5">
    <source>
        <dbReference type="ARBA" id="ARBA00022630"/>
    </source>
</evidence>
<dbReference type="InterPro" id="IPR008942">
    <property type="entry name" value="ENTH_VHS"/>
</dbReference>
<sequence length="1002" mass="109638">MDRFRALVEKATSPNLPAGHEDIALNLDVCDAVRSRQVQPAQAMTVLRSRLEHDNPIVQLLALGLTDLCVKNGGTAFFAQIASRDYMDRVAELLSPPDNLNFDVRDKLLRCVVDWACFEESQEMPKVIGDTKRRLAGLGVDFPEPNPYAVAAARAFTETLVAPEWTDGPVCTRCRSDFTTFLRKHHCRNCGRVFCYRCSSKTASLPWYGIGQDVRVCDGCYSRRGPHEIATSKHLPPRPNKEQSDIERAIALSLQTAQPPPKPEEEDDPDLALAIAASLRDMHIAEEQRKQQQQQQQQQQTPYAQPSLSQAPYQTQFSHVQTPQAPQPAPFASTSAAPAQRAPPVPPRPPLELDARDVDNVLTFAQTITEDSPWKASGEVPKPVENMYERAAASRITLARTLDQGNKRLHALSSMHDKLSEAVRLYDRLLDAQMDNVASIYSRPAPHTAPAPAPALAPAPAPAAPSMQPSSVLQSAPPQPKREPTALDLLSEMPSAPPVAQTTLSPSAPQAASAPQIQASMPAPSAPRLPPATSAEPAASGPSAPGVPQQNATTHSSDTTIMPQLPSAPSMPVMPNAPTRPVGCLAALGLAERGFKVMIYEARGVDSFSSRAGASLRSINLAISVRGLTAIEAISPGNSAENGMSARILSDALPMTARMIHINDNGKTTLQRQQYSLSNEAIYSFDRARLNRLLLDRAVLHPNINVAFEHKLVSSAFTDEGVTLKLEVAGNLHTKSAALLVGCDGMHSAARQSIAPIARMNTSTEYIDTEYIELHIPPVDGPKKWAIDKDCLHIWPKHDFMLIALPNIDGSFTSTLFGPHTMYEKFATRESAAEFFRTNFPDALEVMREEDVISHLTERRPNALGFVRCSPMHYRASAVLLGDAAHAMVPFYGQGLNCGLEDVRIFIENLDKAIAQTSNLREALVIALPQYSAKRQADVAAIQKLALDNYVEMRSKVVSPSYLARKWLDGKLVRILPHGYWRTLYSMVTFSNIGYATALFLW</sequence>
<dbReference type="Gene3D" id="1.20.5.1940">
    <property type="match status" value="1"/>
</dbReference>
<feature type="region of interest" description="Disordered" evidence="15">
    <location>
        <begin position="443"/>
        <end position="572"/>
    </location>
</feature>
<dbReference type="GO" id="GO:0070189">
    <property type="term" value="P:kynurenine metabolic process"/>
    <property type="evidence" value="ECO:0007669"/>
    <property type="project" value="TreeGrafter"/>
</dbReference>
<feature type="compositionally biased region" description="Low complexity" evidence="15">
    <location>
        <begin position="291"/>
        <end position="300"/>
    </location>
</feature>
<evidence type="ECO:0000256" key="9">
    <source>
        <dbReference type="ARBA" id="ARBA00022827"/>
    </source>
</evidence>
<feature type="compositionally biased region" description="Low complexity" evidence="15">
    <location>
        <begin position="330"/>
        <end position="340"/>
    </location>
</feature>
<feature type="compositionally biased region" description="Low complexity" evidence="15">
    <location>
        <begin position="531"/>
        <end position="544"/>
    </location>
</feature>
<dbReference type="SMART" id="SM00064">
    <property type="entry name" value="FYVE"/>
    <property type="match status" value="1"/>
</dbReference>
<evidence type="ECO:0000313" key="19">
    <source>
        <dbReference type="Proteomes" id="UP001219933"/>
    </source>
</evidence>
<feature type="compositionally biased region" description="Polar residues" evidence="15">
    <location>
        <begin position="548"/>
        <end position="562"/>
    </location>
</feature>
<evidence type="ECO:0000256" key="4">
    <source>
        <dbReference type="ARBA" id="ARBA00017753"/>
    </source>
</evidence>
<keyword evidence="19" id="KW-1185">Reference proteome</keyword>
<dbReference type="Gene3D" id="6.10.140.100">
    <property type="match status" value="1"/>
</dbReference>
<dbReference type="PRINTS" id="PR00420">
    <property type="entry name" value="RNGMNOXGNASE"/>
</dbReference>
<dbReference type="Gene3D" id="3.30.40.10">
    <property type="entry name" value="Zinc/RING finger domain, C3HC4 (zinc finger)"/>
    <property type="match status" value="1"/>
</dbReference>
<dbReference type="Gene3D" id="3.50.50.60">
    <property type="entry name" value="FAD/NAD(P)-binding domain"/>
    <property type="match status" value="1"/>
</dbReference>